<dbReference type="EMBL" id="SWCJ01000028">
    <property type="protein sequence ID" value="TKB49168.1"/>
    <property type="molecule type" value="Genomic_DNA"/>
</dbReference>
<dbReference type="AlphaFoldDB" id="A0A4U1BFI4"/>
<gene>
    <name evidence="1" type="ORF">FCL42_20915</name>
</gene>
<dbReference type="Gene3D" id="3.40.50.450">
    <property type="match status" value="1"/>
</dbReference>
<sequence length="117" mass="12844">MTKVYLAGSFKHYGTLRKIQQQFIDAQIECLLSSPDANQGIEGCLQRIDQSDITFIVNFDGYVGKSVTLDIGYALGVDKPIYALEPISDPDITHLICGVKSVNQLIDLIHSSASTRP</sequence>
<keyword evidence="1" id="KW-0378">Hydrolase</keyword>
<dbReference type="RefSeq" id="WP_136865366.1">
    <property type="nucleotide sequence ID" value="NZ_SWCJ01000028.1"/>
</dbReference>
<dbReference type="OrthoDB" id="5875142at2"/>
<organism evidence="1 2">
    <name type="scientific">Ferrimonas aestuarii</name>
    <dbReference type="NCBI Taxonomy" id="2569539"/>
    <lineage>
        <taxon>Bacteria</taxon>
        <taxon>Pseudomonadati</taxon>
        <taxon>Pseudomonadota</taxon>
        <taxon>Gammaproteobacteria</taxon>
        <taxon>Alteromonadales</taxon>
        <taxon>Ferrimonadaceae</taxon>
        <taxon>Ferrimonas</taxon>
    </lineage>
</organism>
<reference evidence="1 2" key="1">
    <citation type="submission" date="2019-04" db="EMBL/GenBank/DDBJ databases">
        <authorList>
            <person name="Hwang J.C."/>
        </authorList>
    </citation>
    <scope>NUCLEOTIDE SEQUENCE [LARGE SCALE GENOMIC DNA]</scope>
    <source>
        <strain evidence="1 2">IMCC35002</strain>
    </source>
</reference>
<keyword evidence="2" id="KW-1185">Reference proteome</keyword>
<dbReference type="SUPFAM" id="SSF52309">
    <property type="entry name" value="N-(deoxy)ribosyltransferase-like"/>
    <property type="match status" value="1"/>
</dbReference>
<dbReference type="GO" id="GO:0016787">
    <property type="term" value="F:hydrolase activity"/>
    <property type="evidence" value="ECO:0007669"/>
    <property type="project" value="UniProtKB-KW"/>
</dbReference>
<accession>A0A4U1BFI4</accession>
<dbReference type="Proteomes" id="UP000305675">
    <property type="component" value="Unassembled WGS sequence"/>
</dbReference>
<protein>
    <submittedName>
        <fullName evidence="1">Nucleotide pyrophosphohydrolase</fullName>
    </submittedName>
</protein>
<comment type="caution">
    <text evidence="1">The sequence shown here is derived from an EMBL/GenBank/DDBJ whole genome shotgun (WGS) entry which is preliminary data.</text>
</comment>
<proteinExistence type="predicted"/>
<name>A0A4U1BFI4_9GAMM</name>
<evidence type="ECO:0000313" key="2">
    <source>
        <dbReference type="Proteomes" id="UP000305675"/>
    </source>
</evidence>
<evidence type="ECO:0000313" key="1">
    <source>
        <dbReference type="EMBL" id="TKB49168.1"/>
    </source>
</evidence>